<dbReference type="InterPro" id="IPR005123">
    <property type="entry name" value="Oxoglu/Fe-dep_dioxygenase_dom"/>
</dbReference>
<reference evidence="8 9" key="1">
    <citation type="journal article" date="2011" name="Mol. Biol. Evol.">
        <title>Comparative genomic analysis of fruiting body formation in Myxococcales.</title>
        <authorList>
            <person name="Huntley S."/>
            <person name="Hamann N."/>
            <person name="Wegener-Feldbrugge S."/>
            <person name="Treuner-Lange A."/>
            <person name="Kube M."/>
            <person name="Reinhardt R."/>
            <person name="Klages S."/>
            <person name="Muller R."/>
            <person name="Ronning C.M."/>
            <person name="Nierman W.C."/>
            <person name="Sogaard-Andersen L."/>
        </authorList>
    </citation>
    <scope>NUCLEOTIDE SEQUENCE [LARGE SCALE GENOMIC DNA]</scope>
    <source>
        <strain evidence="8 9">DW4/3-1</strain>
    </source>
</reference>
<dbReference type="PROSITE" id="PS51471">
    <property type="entry name" value="FE2OG_OXY"/>
    <property type="match status" value="1"/>
</dbReference>
<dbReference type="InterPro" id="IPR044862">
    <property type="entry name" value="Pro_4_hyd_alph_FE2OG_OXY"/>
</dbReference>
<evidence type="ECO:0000256" key="4">
    <source>
        <dbReference type="ARBA" id="ARBA00022964"/>
    </source>
</evidence>
<dbReference type="Proteomes" id="UP000001351">
    <property type="component" value="Chromosome"/>
</dbReference>
<dbReference type="Gene3D" id="2.60.120.620">
    <property type="entry name" value="q2cbj1_9rhob like domain"/>
    <property type="match status" value="1"/>
</dbReference>
<comment type="cofactor">
    <cofactor evidence="1">
        <name>L-ascorbate</name>
        <dbReference type="ChEBI" id="CHEBI:38290"/>
    </cofactor>
</comment>
<sequence length="253" mass="27851">MSVAKLEGDVLAGPSFFLQRVPLREVALAHRSAYAAARPFPHVVVDGFLGNPLASALAAVFPDAMHEGWKRRDHPEQAARLGQLQRQAFEGVHGSLRHLLAEFSGMLFLDFLEKLTGIQGLIPDAHFRGAGLHLTLRGGHLALHTDFNRDRFRALTRRLSVLYYLNPGWDPSWGGELELWNADVTACEARVLPQLDRLLVMAHGETHWHGHPKPLSCPEGRGRAAVAAYFYTAEESPEAPTPHSAKWAVPSGG</sequence>
<dbReference type="eggNOG" id="COG3751">
    <property type="taxonomic scope" value="Bacteria"/>
</dbReference>
<keyword evidence="5" id="KW-0560">Oxidoreductase</keyword>
<evidence type="ECO:0000256" key="1">
    <source>
        <dbReference type="ARBA" id="ARBA00001961"/>
    </source>
</evidence>
<evidence type="ECO:0000313" key="9">
    <source>
        <dbReference type="Proteomes" id="UP000001351"/>
    </source>
</evidence>
<keyword evidence="3" id="KW-0847">Vitamin C</keyword>
<dbReference type="KEGG" id="sur:STAUR_7114"/>
<dbReference type="HOGENOM" id="CLU_078769_1_0_7"/>
<dbReference type="STRING" id="378806.STAUR_7114"/>
<dbReference type="SMART" id="SM00702">
    <property type="entry name" value="P4Hc"/>
    <property type="match status" value="1"/>
</dbReference>
<evidence type="ECO:0000256" key="2">
    <source>
        <dbReference type="ARBA" id="ARBA00022723"/>
    </source>
</evidence>
<keyword evidence="2" id="KW-0479">Metal-binding</keyword>
<feature type="domain" description="Fe2OG dioxygenase" evidence="7">
    <location>
        <begin position="126"/>
        <end position="233"/>
    </location>
</feature>
<dbReference type="GO" id="GO:0005506">
    <property type="term" value="F:iron ion binding"/>
    <property type="evidence" value="ECO:0007669"/>
    <property type="project" value="InterPro"/>
</dbReference>
<dbReference type="InterPro" id="IPR006620">
    <property type="entry name" value="Pro_4_hyd_alph"/>
</dbReference>
<dbReference type="EMBL" id="CP002271">
    <property type="protein sequence ID" value="ADO74870.1"/>
    <property type="molecule type" value="Genomic_DNA"/>
</dbReference>
<organism evidence="8 9">
    <name type="scientific">Stigmatella aurantiaca (strain DW4/3-1)</name>
    <dbReference type="NCBI Taxonomy" id="378806"/>
    <lineage>
        <taxon>Bacteria</taxon>
        <taxon>Pseudomonadati</taxon>
        <taxon>Myxococcota</taxon>
        <taxon>Myxococcia</taxon>
        <taxon>Myxococcales</taxon>
        <taxon>Cystobacterineae</taxon>
        <taxon>Archangiaceae</taxon>
        <taxon>Stigmatella</taxon>
    </lineage>
</organism>
<keyword evidence="6" id="KW-0408">Iron</keyword>
<protein>
    <submittedName>
        <fullName evidence="8">Conserved uncharacterized protein</fullName>
    </submittedName>
</protein>
<keyword evidence="9" id="KW-1185">Reference proteome</keyword>
<dbReference type="OrthoDB" id="9783171at2"/>
<evidence type="ECO:0000256" key="6">
    <source>
        <dbReference type="ARBA" id="ARBA00023004"/>
    </source>
</evidence>
<dbReference type="Pfam" id="PF13640">
    <property type="entry name" value="2OG-FeII_Oxy_3"/>
    <property type="match status" value="1"/>
</dbReference>
<evidence type="ECO:0000313" key="8">
    <source>
        <dbReference type="EMBL" id="ADO74870.1"/>
    </source>
</evidence>
<evidence type="ECO:0000259" key="7">
    <source>
        <dbReference type="PROSITE" id="PS51471"/>
    </source>
</evidence>
<keyword evidence="4" id="KW-0223">Dioxygenase</keyword>
<dbReference type="GO" id="GO:0031418">
    <property type="term" value="F:L-ascorbic acid binding"/>
    <property type="evidence" value="ECO:0007669"/>
    <property type="project" value="UniProtKB-KW"/>
</dbReference>
<dbReference type="AlphaFoldDB" id="E3FXS5"/>
<evidence type="ECO:0000256" key="5">
    <source>
        <dbReference type="ARBA" id="ARBA00023002"/>
    </source>
</evidence>
<dbReference type="GO" id="GO:0051213">
    <property type="term" value="F:dioxygenase activity"/>
    <property type="evidence" value="ECO:0007669"/>
    <property type="project" value="UniProtKB-KW"/>
</dbReference>
<dbReference type="GO" id="GO:0016705">
    <property type="term" value="F:oxidoreductase activity, acting on paired donors, with incorporation or reduction of molecular oxygen"/>
    <property type="evidence" value="ECO:0007669"/>
    <property type="project" value="InterPro"/>
</dbReference>
<evidence type="ECO:0000256" key="3">
    <source>
        <dbReference type="ARBA" id="ARBA00022896"/>
    </source>
</evidence>
<proteinExistence type="predicted"/>
<dbReference type="RefSeq" id="WP_013377664.1">
    <property type="nucleotide sequence ID" value="NC_014623.1"/>
</dbReference>
<name>E3FXS5_STIAD</name>
<accession>E3FXS5</accession>
<gene>
    <name evidence="8" type="ordered locus">STAUR_7114</name>
</gene>